<evidence type="ECO:0000256" key="1">
    <source>
        <dbReference type="ARBA" id="ARBA00005061"/>
    </source>
</evidence>
<evidence type="ECO:0000256" key="7">
    <source>
        <dbReference type="ARBA" id="ARBA00037768"/>
    </source>
</evidence>
<comment type="function">
    <text evidence="7">Catalyzes the ATP-dependent conversion of 7-carboxy-7-deazaguanine (CDG) to 7-cyano-7-deazaguanine (preQ(0)).</text>
</comment>
<dbReference type="GO" id="GO:0046872">
    <property type="term" value="F:metal ion binding"/>
    <property type="evidence" value="ECO:0007669"/>
    <property type="project" value="UniProtKB-KW"/>
</dbReference>
<reference evidence="12" key="3">
    <citation type="submission" date="2016-10" db="EMBL/GenBank/DDBJ databases">
        <authorList>
            <person name="de Groot N.N."/>
        </authorList>
    </citation>
    <scope>NUCLEOTIDE SEQUENCE [LARGE SCALE GENOMIC DNA]</scope>
    <source>
        <strain evidence="12">DSM 16632</strain>
    </source>
</reference>
<organism evidence="11 13">
    <name type="scientific">Methanobrevibacter olleyae</name>
    <dbReference type="NCBI Taxonomy" id="294671"/>
    <lineage>
        <taxon>Archaea</taxon>
        <taxon>Methanobacteriati</taxon>
        <taxon>Methanobacteriota</taxon>
        <taxon>Methanomada group</taxon>
        <taxon>Methanobacteria</taxon>
        <taxon>Methanobacteriales</taxon>
        <taxon>Methanobacteriaceae</taxon>
        <taxon>Methanobrevibacter</taxon>
    </lineage>
</organism>
<evidence type="ECO:0000256" key="9">
    <source>
        <dbReference type="ARBA" id="ARBA00039149"/>
    </source>
</evidence>
<dbReference type="InterPro" id="IPR014729">
    <property type="entry name" value="Rossmann-like_a/b/a_fold"/>
</dbReference>
<evidence type="ECO:0000313" key="12">
    <source>
        <dbReference type="EMBL" id="SFL54713.1"/>
    </source>
</evidence>
<dbReference type="EC" id="6.3.4.20" evidence="9"/>
<evidence type="ECO:0000256" key="5">
    <source>
        <dbReference type="ARBA" id="ARBA00022833"/>
    </source>
</evidence>
<dbReference type="PANTHER" id="PTHR42914">
    <property type="entry name" value="7-CYANO-7-DEAZAGUANINE SYNTHASE"/>
    <property type="match status" value="1"/>
</dbReference>
<evidence type="ECO:0000256" key="3">
    <source>
        <dbReference type="ARBA" id="ARBA00022723"/>
    </source>
</evidence>
<reference evidence="14" key="4">
    <citation type="submission" date="2016-10" db="EMBL/GenBank/DDBJ databases">
        <authorList>
            <person name="Varghese N."/>
        </authorList>
    </citation>
    <scope>NUCLEOTIDE SEQUENCE [LARGE SCALE GENOMIC DNA]</scope>
    <source>
        <strain evidence="14">DSM 16632</strain>
    </source>
</reference>
<dbReference type="PATRIC" id="fig|294671.3.peg.111"/>
<comment type="similarity">
    <text evidence="8">Belongs to the QueC family.</text>
</comment>
<evidence type="ECO:0000313" key="13">
    <source>
        <dbReference type="Proteomes" id="UP000066376"/>
    </source>
</evidence>
<keyword evidence="6" id="KW-0067">ATP-binding</keyword>
<dbReference type="KEGG" id="mol:YLM1_0112"/>
<dbReference type="RefSeq" id="WP_067145284.1">
    <property type="nucleotide sequence ID" value="NZ_CP014265.1"/>
</dbReference>
<sequence length="213" mass="23789">MDSKKEVVLILSGGLDSSTLLYKLLDEGKDVTALSFNYGQKASIEIERASEICKMNDVNHFVFDIQNIVDLLSSSLTDKDNDNVQEPINTVVPSRNTILLELATAFAISNEKQEVYYGAIKADIGDYPDTTPEFLKQINELNKVNNYEYIPICAPFINTDKKDVVKEALKLGVPIEKTWSCYVNNDGTPCGECFSCRSRIKAIEEAKKELGMD</sequence>
<dbReference type="Proteomes" id="UP000183442">
    <property type="component" value="Unassembled WGS sequence"/>
</dbReference>
<evidence type="ECO:0000256" key="8">
    <source>
        <dbReference type="ARBA" id="ARBA00037993"/>
    </source>
</evidence>
<evidence type="ECO:0000256" key="4">
    <source>
        <dbReference type="ARBA" id="ARBA00022741"/>
    </source>
</evidence>
<name>A0A126QXZ7_METOL</name>
<dbReference type="EMBL" id="FOTL01000018">
    <property type="protein sequence ID" value="SFL54713.1"/>
    <property type="molecule type" value="Genomic_DNA"/>
</dbReference>
<evidence type="ECO:0000256" key="6">
    <source>
        <dbReference type="ARBA" id="ARBA00022840"/>
    </source>
</evidence>
<reference evidence="11 13" key="1">
    <citation type="journal article" date="2016" name="Genome Announc.">
        <title>Draft Genome Sequence of the Rumen Methanogen Methanobrevibacter olleyae YLM1.</title>
        <authorList>
            <person name="Kelly W.J."/>
            <person name="Li D."/>
            <person name="Lambie S.C."/>
            <person name="Cox F."/>
            <person name="Attwood G.T."/>
            <person name="Altermann E."/>
            <person name="Leahy S.C."/>
        </authorList>
    </citation>
    <scope>NUCLEOTIDE SEQUENCE [LARGE SCALE GENOMIC DNA]</scope>
    <source>
        <strain evidence="11 13">YLM1</strain>
    </source>
</reference>
<comment type="pathway">
    <text evidence="1">Purine metabolism; 7-cyano-7-deazaguanine biosynthesis.</text>
</comment>
<evidence type="ECO:0000313" key="14">
    <source>
        <dbReference type="Proteomes" id="UP000183442"/>
    </source>
</evidence>
<dbReference type="OrthoDB" id="6532at2157"/>
<evidence type="ECO:0000256" key="10">
    <source>
        <dbReference type="ARBA" id="ARBA00047890"/>
    </source>
</evidence>
<dbReference type="SUPFAM" id="SSF52402">
    <property type="entry name" value="Adenine nucleotide alpha hydrolases-like"/>
    <property type="match status" value="1"/>
</dbReference>
<dbReference type="InterPro" id="IPR018317">
    <property type="entry name" value="QueC"/>
</dbReference>
<accession>A0A126QXZ7</accession>
<proteinExistence type="inferred from homology"/>
<protein>
    <recommendedName>
        <fullName evidence="9">7-cyano-7-deazaguanine synthase</fullName>
        <ecNumber evidence="9">6.3.4.20</ecNumber>
    </recommendedName>
</protein>
<reference evidence="13" key="2">
    <citation type="submission" date="2016-02" db="EMBL/GenBank/DDBJ databases">
        <title>The draft genome sequence of the rumen methanogen Methanobrevibacter olleyae YLM1.</title>
        <authorList>
            <consortium name="New Zealand Agricultural Greenhouse Gas Research Centre/Pastoral Greenhouse Gas Research Consortium"/>
            <person name="Kelly W.J."/>
            <person name="Li D."/>
            <person name="Lambie S.C."/>
            <person name="Attwood G.T."/>
            <person name="Altermann E."/>
            <person name="Leahy S.C."/>
        </authorList>
    </citation>
    <scope>NUCLEOTIDE SEQUENCE [LARGE SCALE GENOMIC DNA]</scope>
    <source>
        <strain evidence="13">YLM1</strain>
    </source>
</reference>
<dbReference type="NCBIfam" id="TIGR00364">
    <property type="entry name" value="7-cyano-7-deazaguanine synthase QueC"/>
    <property type="match status" value="1"/>
</dbReference>
<dbReference type="Gene3D" id="3.40.50.620">
    <property type="entry name" value="HUPs"/>
    <property type="match status" value="1"/>
</dbReference>
<dbReference type="STRING" id="294671.YLM1_0112"/>
<evidence type="ECO:0000313" key="11">
    <source>
        <dbReference type="EMBL" id="AMK14672.1"/>
    </source>
</evidence>
<keyword evidence="4" id="KW-0547">Nucleotide-binding</keyword>
<comment type="catalytic activity">
    <reaction evidence="10">
        <text>7-carboxy-7-carbaguanine + NH4(+) + 2 ATP = 7-cyano-7-carbaguanine + 2 AMP + 2 diphosphate + 2 H(+)</text>
        <dbReference type="Rhea" id="RHEA:27982"/>
        <dbReference type="ChEBI" id="CHEBI:15378"/>
        <dbReference type="ChEBI" id="CHEBI:28938"/>
        <dbReference type="ChEBI" id="CHEBI:30616"/>
        <dbReference type="ChEBI" id="CHEBI:33019"/>
        <dbReference type="ChEBI" id="CHEBI:45075"/>
        <dbReference type="ChEBI" id="CHEBI:61036"/>
        <dbReference type="ChEBI" id="CHEBI:456215"/>
        <dbReference type="EC" id="6.3.4.20"/>
    </reaction>
</comment>
<dbReference type="PANTHER" id="PTHR42914:SF1">
    <property type="entry name" value="7-CYANO-7-DEAZAGUANINE SYNTHASE"/>
    <property type="match status" value="1"/>
</dbReference>
<gene>
    <name evidence="12" type="ORF">SAMN02910297_01182</name>
    <name evidence="11" type="ORF">YLM1_0112</name>
</gene>
<dbReference type="GO" id="GO:0016874">
    <property type="term" value="F:ligase activity"/>
    <property type="evidence" value="ECO:0007669"/>
    <property type="project" value="UniProtKB-KW"/>
</dbReference>
<dbReference type="EMBL" id="CP014265">
    <property type="protein sequence ID" value="AMK14672.1"/>
    <property type="molecule type" value="Genomic_DNA"/>
</dbReference>
<dbReference type="Proteomes" id="UP000066376">
    <property type="component" value="Chromosome"/>
</dbReference>
<dbReference type="PIRSF" id="PIRSF006293">
    <property type="entry name" value="ExsB"/>
    <property type="match status" value="1"/>
</dbReference>
<dbReference type="CDD" id="cd01995">
    <property type="entry name" value="QueC-like"/>
    <property type="match status" value="1"/>
</dbReference>
<dbReference type="Pfam" id="PF06508">
    <property type="entry name" value="QueC"/>
    <property type="match status" value="1"/>
</dbReference>
<dbReference type="GO" id="GO:0005524">
    <property type="term" value="F:ATP binding"/>
    <property type="evidence" value="ECO:0007669"/>
    <property type="project" value="UniProtKB-KW"/>
</dbReference>
<keyword evidence="5" id="KW-0862">Zinc</keyword>
<evidence type="ECO:0000256" key="2">
    <source>
        <dbReference type="ARBA" id="ARBA00022598"/>
    </source>
</evidence>
<dbReference type="GeneID" id="28488408"/>
<dbReference type="AlphaFoldDB" id="A0A126QXZ7"/>
<keyword evidence="3" id="KW-0479">Metal-binding</keyword>
<keyword evidence="2" id="KW-0436">Ligase</keyword>
<keyword evidence="13" id="KW-1185">Reference proteome</keyword>